<evidence type="ECO:0000313" key="2">
    <source>
        <dbReference type="Proteomes" id="UP000246464"/>
    </source>
</evidence>
<dbReference type="EMBL" id="CP026256">
    <property type="protein sequence ID" value="AWP12892.1"/>
    <property type="molecule type" value="Genomic_DNA"/>
</dbReference>
<dbReference type="Proteomes" id="UP000246464">
    <property type="component" value="Chromosome 14"/>
</dbReference>
<sequence>MEAEGCEKRNLLYGARLSRAAYVNTGQQLPFSSCGRMERDECKTMTWFEKRSATFSGH</sequence>
<dbReference type="AlphaFoldDB" id="A0A2U9CDE0"/>
<reference evidence="1 2" key="1">
    <citation type="submission" date="2017-12" db="EMBL/GenBank/DDBJ databases">
        <title>Integrating genomic resources of turbot (Scophthalmus maximus) in depth evaluation of genetic and physical mapping variation across individuals.</title>
        <authorList>
            <person name="Martinez P."/>
        </authorList>
    </citation>
    <scope>NUCLEOTIDE SEQUENCE [LARGE SCALE GENOMIC DNA]</scope>
</reference>
<gene>
    <name evidence="1" type="ORF">SMAX5B_018673</name>
</gene>
<evidence type="ECO:0000313" key="1">
    <source>
        <dbReference type="EMBL" id="AWP12892.1"/>
    </source>
</evidence>
<keyword evidence="2" id="KW-1185">Reference proteome</keyword>
<protein>
    <submittedName>
        <fullName evidence="1">Uncharacterized protein</fullName>
    </submittedName>
</protein>
<organism evidence="1 2">
    <name type="scientific">Scophthalmus maximus</name>
    <name type="common">Turbot</name>
    <name type="synonym">Psetta maxima</name>
    <dbReference type="NCBI Taxonomy" id="52904"/>
    <lineage>
        <taxon>Eukaryota</taxon>
        <taxon>Metazoa</taxon>
        <taxon>Chordata</taxon>
        <taxon>Craniata</taxon>
        <taxon>Vertebrata</taxon>
        <taxon>Euteleostomi</taxon>
        <taxon>Actinopterygii</taxon>
        <taxon>Neopterygii</taxon>
        <taxon>Teleostei</taxon>
        <taxon>Neoteleostei</taxon>
        <taxon>Acanthomorphata</taxon>
        <taxon>Carangaria</taxon>
        <taxon>Pleuronectiformes</taxon>
        <taxon>Pleuronectoidei</taxon>
        <taxon>Scophthalmidae</taxon>
        <taxon>Scophthalmus</taxon>
    </lineage>
</organism>
<accession>A0A2U9CDE0</accession>
<proteinExistence type="predicted"/>
<name>A0A2U9CDE0_SCOMX</name>